<dbReference type="SUPFAM" id="SSF53822">
    <property type="entry name" value="Periplasmic binding protein-like I"/>
    <property type="match status" value="1"/>
</dbReference>
<dbReference type="AlphaFoldDB" id="A0A2S6IT48"/>
<dbReference type="Gene3D" id="3.40.50.2300">
    <property type="match status" value="2"/>
</dbReference>
<dbReference type="InterPro" id="IPR046335">
    <property type="entry name" value="LacI/GalR-like_sensor"/>
</dbReference>
<dbReference type="InterPro" id="IPR010982">
    <property type="entry name" value="Lambda_DNA-bd_dom_sf"/>
</dbReference>
<dbReference type="EMBL" id="PTJD01000004">
    <property type="protein sequence ID" value="PPK97427.1"/>
    <property type="molecule type" value="Genomic_DNA"/>
</dbReference>
<dbReference type="InterPro" id="IPR000843">
    <property type="entry name" value="HTH_LacI"/>
</dbReference>
<evidence type="ECO:0000256" key="1">
    <source>
        <dbReference type="ARBA" id="ARBA00023015"/>
    </source>
</evidence>
<dbReference type="PROSITE" id="PS00356">
    <property type="entry name" value="HTH_LACI_1"/>
    <property type="match status" value="1"/>
</dbReference>
<dbReference type="Proteomes" id="UP000239485">
    <property type="component" value="Unassembled WGS sequence"/>
</dbReference>
<dbReference type="PROSITE" id="PS50932">
    <property type="entry name" value="HTH_LACI_2"/>
    <property type="match status" value="1"/>
</dbReference>
<dbReference type="Pfam" id="PF00356">
    <property type="entry name" value="LacI"/>
    <property type="match status" value="1"/>
</dbReference>
<keyword evidence="2 5" id="KW-0238">DNA-binding</keyword>
<proteinExistence type="predicted"/>
<keyword evidence="1" id="KW-0805">Transcription regulation</keyword>
<dbReference type="OrthoDB" id="2854648at2"/>
<evidence type="ECO:0000259" key="4">
    <source>
        <dbReference type="PROSITE" id="PS50932"/>
    </source>
</evidence>
<protein>
    <submittedName>
        <fullName evidence="5">DNA-binding LacI/PurR family transcriptional regulator</fullName>
    </submittedName>
</protein>
<evidence type="ECO:0000313" key="6">
    <source>
        <dbReference type="Proteomes" id="UP000239485"/>
    </source>
</evidence>
<gene>
    <name evidence="5" type="ORF">CLV92_104248</name>
</gene>
<feature type="domain" description="HTH lacI-type" evidence="4">
    <location>
        <begin position="7"/>
        <end position="61"/>
    </location>
</feature>
<comment type="caution">
    <text evidence="5">The sequence shown here is derived from an EMBL/GenBank/DDBJ whole genome shotgun (WGS) entry which is preliminary data.</text>
</comment>
<dbReference type="PANTHER" id="PTHR30146:SF153">
    <property type="entry name" value="LACTOSE OPERON REPRESSOR"/>
    <property type="match status" value="1"/>
</dbReference>
<name>A0A2S6IT48_9ACTN</name>
<dbReference type="GO" id="GO:0003700">
    <property type="term" value="F:DNA-binding transcription factor activity"/>
    <property type="evidence" value="ECO:0007669"/>
    <property type="project" value="TreeGrafter"/>
</dbReference>
<dbReference type="SMART" id="SM00354">
    <property type="entry name" value="HTH_LACI"/>
    <property type="match status" value="1"/>
</dbReference>
<evidence type="ECO:0000256" key="2">
    <source>
        <dbReference type="ARBA" id="ARBA00023125"/>
    </source>
</evidence>
<dbReference type="RefSeq" id="WP_104432229.1">
    <property type="nucleotide sequence ID" value="NZ_PTJD01000004.1"/>
</dbReference>
<sequence length="338" mass="36590">MPAPRATTLRDVAEAAGVSIKTVSNVVNDHPHVRPEMRERVLAVIERLDYRPQAIGRQLRHGRTGMLALAVPQMDMPYFAELACNLVAAARSRGLTVLVEQTDGLAEREREVAAGFPVRIVDGLVFSPLNLPDAELAQRRDRTPVVLVGEHGRDTGIDRVSNDSVEIGRLATAHLLDCGRRRIGMIGTKLRSPHLVATDRHAGYRRALDDAGVPADPALLSPTDGWGREEGERSTDLLLEQAPDVDAVFAPNDVMALGALRSLRRHGRRVPDDVAVVGVDDIAEASYAAPTLSTVAIDRAFIAETALDLLIRRIGGDDSPPRTAIAPHRLVVRESTCG</sequence>
<dbReference type="GO" id="GO:0000976">
    <property type="term" value="F:transcription cis-regulatory region binding"/>
    <property type="evidence" value="ECO:0007669"/>
    <property type="project" value="TreeGrafter"/>
</dbReference>
<evidence type="ECO:0000313" key="5">
    <source>
        <dbReference type="EMBL" id="PPK97427.1"/>
    </source>
</evidence>
<reference evidence="5 6" key="1">
    <citation type="submission" date="2018-02" db="EMBL/GenBank/DDBJ databases">
        <title>Genomic Encyclopedia of Archaeal and Bacterial Type Strains, Phase II (KMG-II): from individual species to whole genera.</title>
        <authorList>
            <person name="Goeker M."/>
        </authorList>
    </citation>
    <scope>NUCLEOTIDE SEQUENCE [LARGE SCALE GENOMIC DNA]</scope>
    <source>
        <strain evidence="5 6">DSM 22857</strain>
    </source>
</reference>
<dbReference type="Gene3D" id="1.10.260.40">
    <property type="entry name" value="lambda repressor-like DNA-binding domains"/>
    <property type="match status" value="1"/>
</dbReference>
<evidence type="ECO:0000256" key="3">
    <source>
        <dbReference type="ARBA" id="ARBA00023163"/>
    </source>
</evidence>
<keyword evidence="3" id="KW-0804">Transcription</keyword>
<dbReference type="SUPFAM" id="SSF47413">
    <property type="entry name" value="lambda repressor-like DNA-binding domains"/>
    <property type="match status" value="1"/>
</dbReference>
<dbReference type="CDD" id="cd01392">
    <property type="entry name" value="HTH_LacI"/>
    <property type="match status" value="1"/>
</dbReference>
<keyword evidence="6" id="KW-1185">Reference proteome</keyword>
<dbReference type="InterPro" id="IPR028082">
    <property type="entry name" value="Peripla_BP_I"/>
</dbReference>
<dbReference type="Pfam" id="PF13377">
    <property type="entry name" value="Peripla_BP_3"/>
    <property type="match status" value="1"/>
</dbReference>
<dbReference type="PANTHER" id="PTHR30146">
    <property type="entry name" value="LACI-RELATED TRANSCRIPTIONAL REPRESSOR"/>
    <property type="match status" value="1"/>
</dbReference>
<accession>A0A2S6IT48</accession>
<organism evidence="5 6">
    <name type="scientific">Kineococcus xinjiangensis</name>
    <dbReference type="NCBI Taxonomy" id="512762"/>
    <lineage>
        <taxon>Bacteria</taxon>
        <taxon>Bacillati</taxon>
        <taxon>Actinomycetota</taxon>
        <taxon>Actinomycetes</taxon>
        <taxon>Kineosporiales</taxon>
        <taxon>Kineosporiaceae</taxon>
        <taxon>Kineococcus</taxon>
    </lineage>
</organism>
<dbReference type="PRINTS" id="PR00036">
    <property type="entry name" value="HTHLACI"/>
</dbReference>
<dbReference type="CDD" id="cd06267">
    <property type="entry name" value="PBP1_LacI_sugar_binding-like"/>
    <property type="match status" value="1"/>
</dbReference>